<gene>
    <name evidence="2" type="ORF">H9X81_03020</name>
</gene>
<dbReference type="SUPFAM" id="SSF55298">
    <property type="entry name" value="YjgF-like"/>
    <property type="match status" value="1"/>
</dbReference>
<name>A0ABS2GLR8_9FIRM</name>
<dbReference type="InterPro" id="IPR035709">
    <property type="entry name" value="YoaB-like"/>
</dbReference>
<dbReference type="Proteomes" id="UP000724149">
    <property type="component" value="Unassembled WGS sequence"/>
</dbReference>
<evidence type="ECO:0000313" key="3">
    <source>
        <dbReference type="Proteomes" id="UP000724149"/>
    </source>
</evidence>
<dbReference type="CDD" id="cd06150">
    <property type="entry name" value="YjgF_YER057c_UK114_like_2"/>
    <property type="match status" value="1"/>
</dbReference>
<dbReference type="InterPro" id="IPR019897">
    <property type="entry name" value="RidA_CS"/>
</dbReference>
<dbReference type="InterPro" id="IPR035959">
    <property type="entry name" value="RutC-like_sf"/>
</dbReference>
<dbReference type="Gene3D" id="3.30.1330.40">
    <property type="entry name" value="RutC-like"/>
    <property type="match status" value="1"/>
</dbReference>
<sequence>MKIERFDCTGRMSRVVKYGDMLFLSGVTAGQAGESVEEQTKAVLARIEELLEQHGSDKEHILSTTIYLKDISDFAGMNSVWDPWVAKGNEPARACVEAALAAPSIKVEMSVTAAVKD</sequence>
<comment type="caution">
    <text evidence="2">The sequence shown here is derived from an EMBL/GenBank/DDBJ whole genome shotgun (WGS) entry which is preliminary data.</text>
</comment>
<dbReference type="PANTHER" id="PTHR47328:SF1">
    <property type="entry name" value="RUTC FAMILY PROTEIN YOAB"/>
    <property type="match status" value="1"/>
</dbReference>
<dbReference type="PROSITE" id="PS01094">
    <property type="entry name" value="UPF0076"/>
    <property type="match status" value="1"/>
</dbReference>
<evidence type="ECO:0000256" key="1">
    <source>
        <dbReference type="ARBA" id="ARBA00010552"/>
    </source>
</evidence>
<comment type="similarity">
    <text evidence="1">Belongs to the RutC family.</text>
</comment>
<dbReference type="Pfam" id="PF01042">
    <property type="entry name" value="Ribonuc_L-PSP"/>
    <property type="match status" value="1"/>
</dbReference>
<proteinExistence type="inferred from homology"/>
<keyword evidence="3" id="KW-1185">Reference proteome</keyword>
<organism evidence="2 3">
    <name type="scientific">Hydrogenoanaerobacterium saccharovorans</name>
    <dbReference type="NCBI Taxonomy" id="474960"/>
    <lineage>
        <taxon>Bacteria</taxon>
        <taxon>Bacillati</taxon>
        <taxon>Bacillota</taxon>
        <taxon>Clostridia</taxon>
        <taxon>Eubacteriales</taxon>
        <taxon>Oscillospiraceae</taxon>
        <taxon>Hydrogenoanaerobacterium</taxon>
    </lineage>
</organism>
<evidence type="ECO:0000313" key="2">
    <source>
        <dbReference type="EMBL" id="MBM6922669.1"/>
    </source>
</evidence>
<protein>
    <submittedName>
        <fullName evidence="2">RidA family protein</fullName>
    </submittedName>
</protein>
<accession>A0ABS2GLR8</accession>
<dbReference type="EMBL" id="JACSNR010000002">
    <property type="protein sequence ID" value="MBM6922669.1"/>
    <property type="molecule type" value="Genomic_DNA"/>
</dbReference>
<dbReference type="PANTHER" id="PTHR47328">
    <property type="match status" value="1"/>
</dbReference>
<dbReference type="RefSeq" id="WP_177502890.1">
    <property type="nucleotide sequence ID" value="NZ_JACSNR010000002.1"/>
</dbReference>
<reference evidence="2 3" key="1">
    <citation type="journal article" date="2021" name="Sci. Rep.">
        <title>The distribution of antibiotic resistance genes in chicken gut microbiota commensals.</title>
        <authorList>
            <person name="Juricova H."/>
            <person name="Matiasovicova J."/>
            <person name="Kubasova T."/>
            <person name="Cejkova D."/>
            <person name="Rychlik I."/>
        </authorList>
    </citation>
    <scope>NUCLEOTIDE SEQUENCE [LARGE SCALE GENOMIC DNA]</scope>
    <source>
        <strain evidence="2 3">An564</strain>
    </source>
</reference>
<dbReference type="InterPro" id="IPR006175">
    <property type="entry name" value="YjgF/YER057c/UK114"/>
</dbReference>